<accession>A0A1I2HV63</accession>
<dbReference type="Pfam" id="PF08241">
    <property type="entry name" value="Methyltransf_11"/>
    <property type="match status" value="1"/>
</dbReference>
<dbReference type="AlphaFoldDB" id="A0A1I2HV63"/>
<evidence type="ECO:0000313" key="2">
    <source>
        <dbReference type="EMBL" id="SFF33293.1"/>
    </source>
</evidence>
<keyword evidence="2" id="KW-0808">Transferase</keyword>
<evidence type="ECO:0000313" key="3">
    <source>
        <dbReference type="Proteomes" id="UP000199400"/>
    </source>
</evidence>
<dbReference type="STRING" id="54.SAMN02745121_08207"/>
<dbReference type="Gene3D" id="3.40.50.150">
    <property type="entry name" value="Vaccinia Virus protein VP39"/>
    <property type="match status" value="1"/>
</dbReference>
<dbReference type="GO" id="GO:0032259">
    <property type="term" value="P:methylation"/>
    <property type="evidence" value="ECO:0007669"/>
    <property type="project" value="UniProtKB-KW"/>
</dbReference>
<keyword evidence="2" id="KW-0489">Methyltransferase</keyword>
<dbReference type="Proteomes" id="UP000199400">
    <property type="component" value="Unassembled WGS sequence"/>
</dbReference>
<dbReference type="InterPro" id="IPR013216">
    <property type="entry name" value="Methyltransf_11"/>
</dbReference>
<feature type="domain" description="Methyltransferase type 11" evidence="1">
    <location>
        <begin position="88"/>
        <end position="132"/>
    </location>
</feature>
<dbReference type="InterPro" id="IPR029063">
    <property type="entry name" value="SAM-dependent_MTases_sf"/>
</dbReference>
<dbReference type="GO" id="GO:0008757">
    <property type="term" value="F:S-adenosylmethionine-dependent methyltransferase activity"/>
    <property type="evidence" value="ECO:0007669"/>
    <property type="project" value="InterPro"/>
</dbReference>
<dbReference type="EMBL" id="FOMX01000048">
    <property type="protein sequence ID" value="SFF33293.1"/>
    <property type="molecule type" value="Genomic_DNA"/>
</dbReference>
<dbReference type="SUPFAM" id="SSF53335">
    <property type="entry name" value="S-adenosyl-L-methionine-dependent methyltransferases"/>
    <property type="match status" value="1"/>
</dbReference>
<proteinExistence type="predicted"/>
<dbReference type="RefSeq" id="WP_096331069.1">
    <property type="nucleotide sequence ID" value="NZ_FOMX01000048.1"/>
</dbReference>
<evidence type="ECO:0000259" key="1">
    <source>
        <dbReference type="Pfam" id="PF08241"/>
    </source>
</evidence>
<keyword evidence="3" id="KW-1185">Reference proteome</keyword>
<organism evidence="2 3">
    <name type="scientific">Nannocystis exedens</name>
    <dbReference type="NCBI Taxonomy" id="54"/>
    <lineage>
        <taxon>Bacteria</taxon>
        <taxon>Pseudomonadati</taxon>
        <taxon>Myxococcota</taxon>
        <taxon>Polyangia</taxon>
        <taxon>Nannocystales</taxon>
        <taxon>Nannocystaceae</taxon>
        <taxon>Nannocystis</taxon>
    </lineage>
</organism>
<protein>
    <submittedName>
        <fullName evidence="2">Methyltransferase domain-containing protein</fullName>
    </submittedName>
</protein>
<reference evidence="3" key="1">
    <citation type="submission" date="2016-10" db="EMBL/GenBank/DDBJ databases">
        <authorList>
            <person name="Varghese N."/>
            <person name="Submissions S."/>
        </authorList>
    </citation>
    <scope>NUCLEOTIDE SEQUENCE [LARGE SCALE GENOMIC DNA]</scope>
    <source>
        <strain evidence="3">ATCC 25963</strain>
    </source>
</reference>
<sequence length="188" mass="20059">MNRRTASTAGLGLAFALEGLAAWKRFEARKDAFASAQRRALDLGRPLVVVGDPDTGMHTRMARAYPCGDLCVDINGCPACPVQLIADLTTERLPFEDDSVVVFVSCVLEYVADVRAAVTELARVAGPDNLFIVTVQPWTITAALYPGATWRDVSSGHNIAMQAVSPGRKALYAGTLAALIAGAVWPTR</sequence>
<gene>
    <name evidence="2" type="ORF">SAMN02745121_08207</name>
</gene>
<name>A0A1I2HV63_9BACT</name>